<dbReference type="PANTHER" id="PTHR43437:SF3">
    <property type="entry name" value="HYDROXYACYL-THIOESTER DEHYDRATASE TYPE 2, MITOCHONDRIAL"/>
    <property type="match status" value="1"/>
</dbReference>
<dbReference type="Pfam" id="PF01575">
    <property type="entry name" value="MaoC_dehydratas"/>
    <property type="match status" value="1"/>
</dbReference>
<name>A0ABX3A049_9GAMM</name>
<protein>
    <recommendedName>
        <fullName evidence="1">MaoC-like domain-containing protein</fullName>
    </recommendedName>
</protein>
<evidence type="ECO:0000259" key="1">
    <source>
        <dbReference type="Pfam" id="PF01575"/>
    </source>
</evidence>
<dbReference type="EMBL" id="MDTU01000001">
    <property type="protein sequence ID" value="ODN41850.1"/>
    <property type="molecule type" value="Genomic_DNA"/>
</dbReference>
<dbReference type="PANTHER" id="PTHR43437">
    <property type="entry name" value="HYDROXYACYL-THIOESTER DEHYDRATASE TYPE 2, MITOCHONDRIAL-RELATED"/>
    <property type="match status" value="1"/>
</dbReference>
<dbReference type="SUPFAM" id="SSF54637">
    <property type="entry name" value="Thioesterase/thiol ester dehydrase-isomerase"/>
    <property type="match status" value="1"/>
</dbReference>
<dbReference type="RefSeq" id="WP_069311652.1">
    <property type="nucleotide sequence ID" value="NZ_MDTU01000001.1"/>
</dbReference>
<dbReference type="InterPro" id="IPR050965">
    <property type="entry name" value="UPF0336/Enoyl-CoA_hydratase"/>
</dbReference>
<dbReference type="CDD" id="cd03449">
    <property type="entry name" value="R_hydratase"/>
    <property type="match status" value="1"/>
</dbReference>
<gene>
    <name evidence="2" type="ORF">BGC07_01250</name>
</gene>
<feature type="domain" description="MaoC-like" evidence="1">
    <location>
        <begin position="16"/>
        <end position="112"/>
    </location>
</feature>
<accession>A0ABX3A049</accession>
<proteinExistence type="predicted"/>
<evidence type="ECO:0000313" key="3">
    <source>
        <dbReference type="Proteomes" id="UP000094329"/>
    </source>
</evidence>
<dbReference type="Gene3D" id="3.10.129.10">
    <property type="entry name" value="Hotdog Thioesterase"/>
    <property type="match status" value="1"/>
</dbReference>
<sequence>MLENTTFDELEINQGATVERTLTKEDIQAFALVTGDINPAHVDEQFAQTDIFREVIGHGMWGGALISMVLGTHLPGPGTIYLSQDLKFLKPIKLGDTITTKLTVVDKISKHRHVIFECECINQLGELVTEGHARVIAPNQKNKTRRNPFAQIKAD</sequence>
<dbReference type="InterPro" id="IPR002539">
    <property type="entry name" value="MaoC-like_dom"/>
</dbReference>
<dbReference type="InterPro" id="IPR029069">
    <property type="entry name" value="HotDog_dom_sf"/>
</dbReference>
<dbReference type="Proteomes" id="UP000094329">
    <property type="component" value="Unassembled WGS sequence"/>
</dbReference>
<organism evidence="2 3">
    <name type="scientific">Piscirickettsia litoralis</name>
    <dbReference type="NCBI Taxonomy" id="1891921"/>
    <lineage>
        <taxon>Bacteria</taxon>
        <taxon>Pseudomonadati</taxon>
        <taxon>Pseudomonadota</taxon>
        <taxon>Gammaproteobacteria</taxon>
        <taxon>Thiotrichales</taxon>
        <taxon>Piscirickettsiaceae</taxon>
        <taxon>Piscirickettsia</taxon>
    </lineage>
</organism>
<reference evidence="2 3" key="1">
    <citation type="submission" date="2016-08" db="EMBL/GenBank/DDBJ databases">
        <title>Draft genome sequence of Candidatus Piscirickettsia litoralis, from seawater.</title>
        <authorList>
            <person name="Wan X."/>
            <person name="Lee A.J."/>
            <person name="Hou S."/>
            <person name="Donachie S.P."/>
        </authorList>
    </citation>
    <scope>NUCLEOTIDE SEQUENCE [LARGE SCALE GENOMIC DNA]</scope>
    <source>
        <strain evidence="2 3">Y2</strain>
    </source>
</reference>
<keyword evidence="3" id="KW-1185">Reference proteome</keyword>
<evidence type="ECO:0000313" key="2">
    <source>
        <dbReference type="EMBL" id="ODN41850.1"/>
    </source>
</evidence>
<comment type="caution">
    <text evidence="2">The sequence shown here is derived from an EMBL/GenBank/DDBJ whole genome shotgun (WGS) entry which is preliminary data.</text>
</comment>